<dbReference type="STRING" id="1384049.CD29_16540"/>
<dbReference type="Gene3D" id="2.40.30.80">
    <property type="entry name" value="YkvR-like"/>
    <property type="match status" value="1"/>
</dbReference>
<evidence type="ECO:0000313" key="1">
    <source>
        <dbReference type="EMBL" id="KGR76747.1"/>
    </source>
</evidence>
<dbReference type="InterPro" id="IPR023105">
    <property type="entry name" value="YkvR-like_sf"/>
</dbReference>
<dbReference type="SUPFAM" id="SSF159173">
    <property type="entry name" value="YkvR-like"/>
    <property type="match status" value="1"/>
</dbReference>
<proteinExistence type="predicted"/>
<dbReference type="RefSeq" id="WP_036189041.1">
    <property type="nucleotide sequence ID" value="NZ_AVDA01000024.1"/>
</dbReference>
<organism evidence="1 2">
    <name type="scientific">Ureibacillus manganicus DSM 26584</name>
    <dbReference type="NCBI Taxonomy" id="1384049"/>
    <lineage>
        <taxon>Bacteria</taxon>
        <taxon>Bacillati</taxon>
        <taxon>Bacillota</taxon>
        <taxon>Bacilli</taxon>
        <taxon>Bacillales</taxon>
        <taxon>Caryophanaceae</taxon>
        <taxon>Ureibacillus</taxon>
    </lineage>
</organism>
<name>A0A0A3IPI3_9BACL</name>
<comment type="caution">
    <text evidence="1">The sequence shown here is derived from an EMBL/GenBank/DDBJ whole genome shotgun (WGS) entry which is preliminary data.</text>
</comment>
<dbReference type="EMBL" id="JPVN01000024">
    <property type="protein sequence ID" value="KGR76747.1"/>
    <property type="molecule type" value="Genomic_DNA"/>
</dbReference>
<reference evidence="1 2" key="1">
    <citation type="submission" date="2014-02" db="EMBL/GenBank/DDBJ databases">
        <title>Draft genome sequence of Lysinibacillus manganicus DSM 26584T.</title>
        <authorList>
            <person name="Zhang F."/>
            <person name="Wang G."/>
            <person name="Zhang L."/>
        </authorList>
    </citation>
    <scope>NUCLEOTIDE SEQUENCE [LARGE SCALE GENOMIC DNA]</scope>
    <source>
        <strain evidence="1 2">DSM 26584</strain>
    </source>
</reference>
<accession>A0A0A3IPI3</accession>
<dbReference type="InterPro" id="IPR021596">
    <property type="entry name" value="DUF3219"/>
</dbReference>
<sequence length="96" mass="11321">MVKEIYLNNHLIKAEHYQEEQVDGLHKIYIDFKVTSDDYHDIAVLLYEGTFDVKVPSRDLSFRGTIYNYSTSITDLYKEGQIADYKLVLVEVKREK</sequence>
<evidence type="ECO:0008006" key="3">
    <source>
        <dbReference type="Google" id="ProtNLM"/>
    </source>
</evidence>
<dbReference type="OrthoDB" id="2920197at2"/>
<dbReference type="eggNOG" id="ENOG5032ZH2">
    <property type="taxonomic scope" value="Bacteria"/>
</dbReference>
<dbReference type="Pfam" id="PF11514">
    <property type="entry name" value="DUF3219"/>
    <property type="match status" value="1"/>
</dbReference>
<protein>
    <recommendedName>
        <fullName evidence="3">DUF3219 domain-containing protein</fullName>
    </recommendedName>
</protein>
<gene>
    <name evidence="1" type="ORF">CD29_16540</name>
</gene>
<dbReference type="Proteomes" id="UP000030416">
    <property type="component" value="Unassembled WGS sequence"/>
</dbReference>
<dbReference type="AlphaFoldDB" id="A0A0A3IPI3"/>
<keyword evidence="2" id="KW-1185">Reference proteome</keyword>
<evidence type="ECO:0000313" key="2">
    <source>
        <dbReference type="Proteomes" id="UP000030416"/>
    </source>
</evidence>